<protein>
    <submittedName>
        <fullName evidence="12">Tyrosine recombinase XerD</fullName>
    </submittedName>
</protein>
<evidence type="ECO:0000256" key="5">
    <source>
        <dbReference type="ARBA" id="ARBA00022908"/>
    </source>
</evidence>
<dbReference type="InterPro" id="IPR004107">
    <property type="entry name" value="Integrase_SAM-like_N"/>
</dbReference>
<dbReference type="GO" id="GO:0007059">
    <property type="term" value="P:chromosome segregation"/>
    <property type="evidence" value="ECO:0007669"/>
    <property type="project" value="UniProtKB-KW"/>
</dbReference>
<evidence type="ECO:0000256" key="1">
    <source>
        <dbReference type="ARBA" id="ARBA00004496"/>
    </source>
</evidence>
<evidence type="ECO:0000256" key="8">
    <source>
        <dbReference type="ARBA" id="ARBA00023306"/>
    </source>
</evidence>
<dbReference type="InterPro" id="IPR013762">
    <property type="entry name" value="Integrase-like_cat_sf"/>
</dbReference>
<dbReference type="PANTHER" id="PTHR30349:SF77">
    <property type="entry name" value="TYROSINE RECOMBINASE XERC"/>
    <property type="match status" value="1"/>
</dbReference>
<dbReference type="InterPro" id="IPR044068">
    <property type="entry name" value="CB"/>
</dbReference>
<accession>A0A2X1Y5Y3</accession>
<reference evidence="12 13" key="1">
    <citation type="submission" date="2018-06" db="EMBL/GenBank/DDBJ databases">
        <authorList>
            <consortium name="Pathogen Informatics"/>
            <person name="Doyle S."/>
        </authorList>
    </citation>
    <scope>NUCLEOTIDE SEQUENCE [LARGE SCALE GENOMIC DNA]</scope>
    <source>
        <strain evidence="12 13">NCTC13076</strain>
    </source>
</reference>
<evidence type="ECO:0000256" key="7">
    <source>
        <dbReference type="ARBA" id="ARBA00023172"/>
    </source>
</evidence>
<evidence type="ECO:0000259" key="11">
    <source>
        <dbReference type="PROSITE" id="PS51900"/>
    </source>
</evidence>
<dbReference type="Pfam" id="PF00589">
    <property type="entry name" value="Phage_integrase"/>
    <property type="match status" value="1"/>
</dbReference>
<dbReference type="SUPFAM" id="SSF56349">
    <property type="entry name" value="DNA breaking-rejoining enzymes"/>
    <property type="match status" value="1"/>
</dbReference>
<sequence>MINSNLIDDFLDYMKSTKGASDNTVKEYYYDLRMFVRFIKRRKGLVDSKVDFDDITIEDISPELLESVTKQDVYAYNAFLEKERKISNRSKFRKISSIRSFYNYLHAKIDIIKINPVIDIDMPKVEKTLPVYLTLDQSLNLLRTIEKSKSKPLYKKRDYAIVTLFLNCGMRLSELAGINISHLQEDNTLKVIGKGNKERVIYLNEASIYAIEEYLKVRPQIKDDALFLSMRQQRMSNRSIQHMIEKHMRNSGLDTKKYSVHKLRHTAATLLYEYGNADIRSLQEILGHESVNTTEIYTHVNKEALRKMVASNPLSNLDLKTNASKDNEEKNQ</sequence>
<comment type="subcellular location">
    <subcellularLocation>
        <location evidence="1">Cytoplasm</location>
    </subcellularLocation>
</comment>
<organism evidence="12 13">
    <name type="scientific">Peptoniphilus harei</name>
    <dbReference type="NCBI Taxonomy" id="54005"/>
    <lineage>
        <taxon>Bacteria</taxon>
        <taxon>Bacillati</taxon>
        <taxon>Bacillota</taxon>
        <taxon>Tissierellia</taxon>
        <taxon>Tissierellales</taxon>
        <taxon>Peptoniphilaceae</taxon>
        <taxon>Peptoniphilus</taxon>
    </lineage>
</organism>
<dbReference type="OrthoDB" id="283809at2"/>
<dbReference type="Gene3D" id="1.10.443.10">
    <property type="entry name" value="Intergrase catalytic core"/>
    <property type="match status" value="1"/>
</dbReference>
<keyword evidence="6 9" id="KW-0238">DNA-binding</keyword>
<gene>
    <name evidence="12" type="primary">xerD</name>
    <name evidence="12" type="ORF">NCTC13076_01640</name>
</gene>
<feature type="domain" description="Core-binding (CB)" evidence="11">
    <location>
        <begin position="1"/>
        <end position="106"/>
    </location>
</feature>
<keyword evidence="2" id="KW-0963">Cytoplasm</keyword>
<proteinExistence type="predicted"/>
<dbReference type="PANTHER" id="PTHR30349">
    <property type="entry name" value="PHAGE INTEGRASE-RELATED"/>
    <property type="match status" value="1"/>
</dbReference>
<evidence type="ECO:0000256" key="3">
    <source>
        <dbReference type="ARBA" id="ARBA00022618"/>
    </source>
</evidence>
<dbReference type="PROSITE" id="PS51900">
    <property type="entry name" value="CB"/>
    <property type="match status" value="1"/>
</dbReference>
<dbReference type="Pfam" id="PF13495">
    <property type="entry name" value="Phage_int_SAM_4"/>
    <property type="match status" value="1"/>
</dbReference>
<keyword evidence="4" id="KW-0159">Chromosome partition</keyword>
<evidence type="ECO:0000256" key="2">
    <source>
        <dbReference type="ARBA" id="ARBA00022490"/>
    </source>
</evidence>
<dbReference type="STRING" id="54005.HMPREF3229_01167"/>
<keyword evidence="5" id="KW-0229">DNA integration</keyword>
<evidence type="ECO:0000256" key="6">
    <source>
        <dbReference type="ARBA" id="ARBA00023125"/>
    </source>
</evidence>
<dbReference type="GO" id="GO:0006310">
    <property type="term" value="P:DNA recombination"/>
    <property type="evidence" value="ECO:0007669"/>
    <property type="project" value="UniProtKB-KW"/>
</dbReference>
<evidence type="ECO:0000259" key="10">
    <source>
        <dbReference type="PROSITE" id="PS51898"/>
    </source>
</evidence>
<dbReference type="GO" id="GO:0051301">
    <property type="term" value="P:cell division"/>
    <property type="evidence" value="ECO:0007669"/>
    <property type="project" value="UniProtKB-KW"/>
</dbReference>
<keyword evidence="8" id="KW-0131">Cell cycle</keyword>
<dbReference type="GeneID" id="83863110"/>
<dbReference type="Proteomes" id="UP000250070">
    <property type="component" value="Unassembled WGS sequence"/>
</dbReference>
<dbReference type="AlphaFoldDB" id="A0A2X1Y5Y3"/>
<dbReference type="PROSITE" id="PS51898">
    <property type="entry name" value="TYR_RECOMBINASE"/>
    <property type="match status" value="1"/>
</dbReference>
<dbReference type="InterPro" id="IPR002104">
    <property type="entry name" value="Integrase_catalytic"/>
</dbReference>
<evidence type="ECO:0000313" key="12">
    <source>
        <dbReference type="EMBL" id="SPY48554.1"/>
    </source>
</evidence>
<dbReference type="InterPro" id="IPR010998">
    <property type="entry name" value="Integrase_recombinase_N"/>
</dbReference>
<dbReference type="RefSeq" id="WP_112890204.1">
    <property type="nucleotide sequence ID" value="NZ_CP068103.1"/>
</dbReference>
<keyword evidence="7" id="KW-0233">DNA recombination</keyword>
<dbReference type="GO" id="GO:0003677">
    <property type="term" value="F:DNA binding"/>
    <property type="evidence" value="ECO:0007669"/>
    <property type="project" value="UniProtKB-UniRule"/>
</dbReference>
<dbReference type="GO" id="GO:0005737">
    <property type="term" value="C:cytoplasm"/>
    <property type="evidence" value="ECO:0007669"/>
    <property type="project" value="UniProtKB-SubCell"/>
</dbReference>
<evidence type="ECO:0000313" key="13">
    <source>
        <dbReference type="Proteomes" id="UP000250070"/>
    </source>
</evidence>
<dbReference type="EMBL" id="UATM01000032">
    <property type="protein sequence ID" value="SPY48554.1"/>
    <property type="molecule type" value="Genomic_DNA"/>
</dbReference>
<name>A0A2X1Y5Y3_9FIRM</name>
<dbReference type="GO" id="GO:0015074">
    <property type="term" value="P:DNA integration"/>
    <property type="evidence" value="ECO:0007669"/>
    <property type="project" value="UniProtKB-KW"/>
</dbReference>
<dbReference type="Gene3D" id="1.10.150.130">
    <property type="match status" value="1"/>
</dbReference>
<keyword evidence="3" id="KW-0132">Cell division</keyword>
<evidence type="ECO:0000256" key="9">
    <source>
        <dbReference type="PROSITE-ProRule" id="PRU01248"/>
    </source>
</evidence>
<evidence type="ECO:0000256" key="4">
    <source>
        <dbReference type="ARBA" id="ARBA00022829"/>
    </source>
</evidence>
<dbReference type="InterPro" id="IPR011010">
    <property type="entry name" value="DNA_brk_join_enz"/>
</dbReference>
<dbReference type="InterPro" id="IPR050090">
    <property type="entry name" value="Tyrosine_recombinase_XerCD"/>
</dbReference>
<feature type="domain" description="Tyr recombinase" evidence="10">
    <location>
        <begin position="128"/>
        <end position="310"/>
    </location>
</feature>